<evidence type="ECO:0000313" key="1">
    <source>
        <dbReference type="EMBL" id="MBX08618.1"/>
    </source>
</evidence>
<proteinExistence type="predicted"/>
<dbReference type="EMBL" id="GGEC01028134">
    <property type="protein sequence ID" value="MBX08618.1"/>
    <property type="molecule type" value="Transcribed_RNA"/>
</dbReference>
<dbReference type="AlphaFoldDB" id="A0A2P2KSD0"/>
<reference evidence="1" key="1">
    <citation type="submission" date="2018-02" db="EMBL/GenBank/DDBJ databases">
        <title>Rhizophora mucronata_Transcriptome.</title>
        <authorList>
            <person name="Meera S.P."/>
            <person name="Sreeshan A."/>
            <person name="Augustine A."/>
        </authorList>
    </citation>
    <scope>NUCLEOTIDE SEQUENCE</scope>
    <source>
        <tissue evidence="1">Leaf</tissue>
    </source>
</reference>
<protein>
    <submittedName>
        <fullName evidence="1">Uncharacterized protein LOC103420232</fullName>
    </submittedName>
</protein>
<sequence>MSAKVPLILTKSGKFPVYLPDKINGLPSERSGIPDGNSCKNTKEDNTLDAVRQIKGDEWQKKEKRPHYGNNYWCHL</sequence>
<name>A0A2P2KSD0_RHIMU</name>
<organism evidence="1">
    <name type="scientific">Rhizophora mucronata</name>
    <name type="common">Asiatic mangrove</name>
    <dbReference type="NCBI Taxonomy" id="61149"/>
    <lineage>
        <taxon>Eukaryota</taxon>
        <taxon>Viridiplantae</taxon>
        <taxon>Streptophyta</taxon>
        <taxon>Embryophyta</taxon>
        <taxon>Tracheophyta</taxon>
        <taxon>Spermatophyta</taxon>
        <taxon>Magnoliopsida</taxon>
        <taxon>eudicotyledons</taxon>
        <taxon>Gunneridae</taxon>
        <taxon>Pentapetalae</taxon>
        <taxon>rosids</taxon>
        <taxon>fabids</taxon>
        <taxon>Malpighiales</taxon>
        <taxon>Rhizophoraceae</taxon>
        <taxon>Rhizophora</taxon>
    </lineage>
</organism>
<accession>A0A2P2KSD0</accession>